<sequence length="29" mass="3378">PEEARGYLGEMNLTKSKMLRAMLLNKLNR</sequence>
<gene>
    <name evidence="1" type="ORF">J2X05_000997</name>
    <name evidence="2" type="ORF">J2X05_001751</name>
</gene>
<feature type="non-terminal residue" evidence="2">
    <location>
        <position position="1"/>
    </location>
</feature>
<comment type="caution">
    <text evidence="2">The sequence shown here is derived from an EMBL/GenBank/DDBJ whole genome shotgun (WGS) entry which is preliminary data.</text>
</comment>
<organism evidence="2 3">
    <name type="scientific">Cellvibrio fibrivorans</name>
    <dbReference type="NCBI Taxonomy" id="126350"/>
    <lineage>
        <taxon>Bacteria</taxon>
        <taxon>Pseudomonadati</taxon>
        <taxon>Pseudomonadota</taxon>
        <taxon>Gammaproteobacteria</taxon>
        <taxon>Cellvibrionales</taxon>
        <taxon>Cellvibrionaceae</taxon>
        <taxon>Cellvibrio</taxon>
    </lineage>
</organism>
<dbReference type="Proteomes" id="UP001253595">
    <property type="component" value="Unassembled WGS sequence"/>
</dbReference>
<dbReference type="EMBL" id="JAVDVX010000001">
    <property type="protein sequence ID" value="MDR7088994.1"/>
    <property type="molecule type" value="Genomic_DNA"/>
</dbReference>
<evidence type="ECO:0000313" key="3">
    <source>
        <dbReference type="Proteomes" id="UP001253595"/>
    </source>
</evidence>
<dbReference type="EMBL" id="JAVDVX010000002">
    <property type="protein sequence ID" value="MDR7089745.1"/>
    <property type="molecule type" value="Genomic_DNA"/>
</dbReference>
<evidence type="ECO:0000313" key="1">
    <source>
        <dbReference type="EMBL" id="MDR7088994.1"/>
    </source>
</evidence>
<evidence type="ECO:0008006" key="4">
    <source>
        <dbReference type="Google" id="ProtNLM"/>
    </source>
</evidence>
<proteinExistence type="predicted"/>
<accession>A0ABU1UX27</accession>
<protein>
    <recommendedName>
        <fullName evidence="4">Transcriptional regulator</fullName>
    </recommendedName>
</protein>
<reference evidence="2 3" key="1">
    <citation type="submission" date="2023-07" db="EMBL/GenBank/DDBJ databases">
        <title>Sorghum-associated microbial communities from plants grown in Nebraska, USA.</title>
        <authorList>
            <person name="Schachtman D."/>
        </authorList>
    </citation>
    <scope>NUCLEOTIDE SEQUENCE [LARGE SCALE GENOMIC DNA]</scope>
    <source>
        <strain evidence="2 3">BE190</strain>
    </source>
</reference>
<keyword evidence="3" id="KW-1185">Reference proteome</keyword>
<evidence type="ECO:0000313" key="2">
    <source>
        <dbReference type="EMBL" id="MDR7089745.1"/>
    </source>
</evidence>
<name>A0ABU1UX27_9GAMM</name>